<accession>A0A642V0G3</accession>
<evidence type="ECO:0000256" key="10">
    <source>
        <dbReference type="SAM" id="MobiDB-lite"/>
    </source>
</evidence>
<feature type="transmembrane region" description="Helical" evidence="11">
    <location>
        <begin position="540"/>
        <end position="563"/>
    </location>
</feature>
<protein>
    <recommendedName>
        <fullName evidence="4">RING-type E3 ubiquitin transferase</fullName>
        <ecNumber evidence="4">2.3.2.27</ecNumber>
    </recommendedName>
</protein>
<evidence type="ECO:0000256" key="3">
    <source>
        <dbReference type="ARBA" id="ARBA00004906"/>
    </source>
</evidence>
<dbReference type="Proteomes" id="UP000761534">
    <property type="component" value="Unassembled WGS sequence"/>
</dbReference>
<gene>
    <name evidence="13" type="ORF">TRICI_004499</name>
</gene>
<organism evidence="13 14">
    <name type="scientific">Trichomonascus ciferrii</name>
    <dbReference type="NCBI Taxonomy" id="44093"/>
    <lineage>
        <taxon>Eukaryota</taxon>
        <taxon>Fungi</taxon>
        <taxon>Dikarya</taxon>
        <taxon>Ascomycota</taxon>
        <taxon>Saccharomycotina</taxon>
        <taxon>Dipodascomycetes</taxon>
        <taxon>Dipodascales</taxon>
        <taxon>Trichomonascaceae</taxon>
        <taxon>Trichomonascus</taxon>
        <taxon>Trichomonascus ciferrii complex</taxon>
    </lineage>
</organism>
<comment type="caution">
    <text evidence="13">The sequence shown here is derived from an EMBL/GenBank/DDBJ whole genome shotgun (WGS) entry which is preliminary data.</text>
</comment>
<sequence>MFFKKLVEDSAKGLQFGLRFGLISVLWLFCLPLTVIYSFYVCTLVAESVPQNYGIFKEPVKTVIEYFRQSRENSIVRLPSFMTDWIASELVRDLSIDLVHGQVIILLLLLSFFIIMIVREWILQNDIFVMQLRQIAEQEARRGLQDDRERRLQFRQAMARELAMRIDPHNAALNPRLAQQHNLEEFQDVFNRLNVDVDERDPDDPFRLVARFGAEQHGEEQRQPRPQEEQEDNDNQFQQPQPPLPRDQGPAAAAAAANPEDEEDFAGEEFEGILDFVGFRAPLLGLLATYSAANMVAMSVIFLVYLIPYADGRLTLTFARQAFTVIVFLGNEVFYFLAKFFVSTFVPSMTTPIHEEALNKREYFVNSLYNAQGFPGTGFVYAFVSTVVGYGMFIFIAEYYANSQKRFAKSHAGRLMERAVIQYIKQGEAILKVITVIGIELVVFPIYCGILLSVSLYPLFFYGGSFATGVKLVLEHPITSTFFHWSIGTGYMFLFALFVSLCRSIMRPGVLYFVRDPNDPNFHPIRDVLERKLVSQLGKIGISAVIYSVLIVICIGGVIHSLSHLLAGELFPLKWIPSNDMEFPRGMLLAYINIMIPMISGRHRVIKKVIRKIWNYIFSKACHALRLSSFILKKPDPTEQGYVYYSSLWARICRIKPDYTNPVSLEEAKAGTGMAYFVPDGYFVRAPDTDSLPTKARLNLFIQVTKDDERIDGKEDEEDGGENELKRYDIVYRPPHFRFRVASLLGYIWLSGTLLVLCVTLFPLLAGKYILVPLFTKLPLFAKTGSNMGDGVNYLAGLIILISMLHTYEAIGDNVEAQVKQLAKATVSFSAILIKLLLMGSSLLLTTGLIGHCAELFFVVPAVEYYNDTTHIDILNHYILFGKDEATKGSLISFFTVLTGTSILEISRTMFCNMYPDHRVSQLIRQMRESGPLAIGLKQHFEYILVPILVTTICIILGPWTMGLAANFLIFRKNEPAFQLKVLRLAYPYSLAGVIGILLGIVLFQGFKRWEVSVRDEAYLVGEQLENM</sequence>
<keyword evidence="8 11" id="KW-1133">Transmembrane helix</keyword>
<name>A0A642V0G3_9ASCO</name>
<dbReference type="InterPro" id="IPR056521">
    <property type="entry name" value="MARCHF6-like_C"/>
</dbReference>
<dbReference type="EC" id="2.3.2.27" evidence="4"/>
<feature type="transmembrane region" description="Helical" evidence="11">
    <location>
        <begin position="982"/>
        <end position="1004"/>
    </location>
</feature>
<evidence type="ECO:0000256" key="1">
    <source>
        <dbReference type="ARBA" id="ARBA00000900"/>
    </source>
</evidence>
<feature type="domain" description="E3 ubiquitin-protein ligase MARCHF6-like C-terminal" evidence="12">
    <location>
        <begin position="821"/>
        <end position="1015"/>
    </location>
</feature>
<feature type="transmembrane region" description="Helical" evidence="11">
    <location>
        <begin position="433"/>
        <end position="462"/>
    </location>
</feature>
<feature type="transmembrane region" description="Helical" evidence="11">
    <location>
        <begin position="943"/>
        <end position="970"/>
    </location>
</feature>
<keyword evidence="14" id="KW-1185">Reference proteome</keyword>
<comment type="pathway">
    <text evidence="3">Protein modification; protein ubiquitination.</text>
</comment>
<feature type="transmembrane region" description="Helical" evidence="11">
    <location>
        <begin position="283"/>
        <end position="307"/>
    </location>
</feature>
<reference evidence="13" key="1">
    <citation type="journal article" date="2019" name="G3 (Bethesda)">
        <title>Genome Assemblies of Two Rare Opportunistic Yeast Pathogens: Diutina rugosa (syn. Candida rugosa) and Trichomonascus ciferrii (syn. Candida ciferrii).</title>
        <authorList>
            <person name="Mixao V."/>
            <person name="Saus E."/>
            <person name="Hansen A.P."/>
            <person name="Lass-Florl C."/>
            <person name="Gabaldon T."/>
        </authorList>
    </citation>
    <scope>NUCLEOTIDE SEQUENCE</scope>
    <source>
        <strain evidence="13">CBS 4856</strain>
    </source>
</reference>
<evidence type="ECO:0000313" key="13">
    <source>
        <dbReference type="EMBL" id="KAA8909432.1"/>
    </source>
</evidence>
<keyword evidence="6 11" id="KW-0812">Transmembrane</keyword>
<feature type="compositionally biased region" description="Low complexity" evidence="10">
    <location>
        <begin position="246"/>
        <end position="257"/>
    </location>
</feature>
<keyword evidence="7" id="KW-0833">Ubl conjugation pathway</keyword>
<dbReference type="PANTHER" id="PTHR13145">
    <property type="entry name" value="SSM4 PROTEIN"/>
    <property type="match status" value="1"/>
</dbReference>
<feature type="transmembrane region" description="Helical" evidence="11">
    <location>
        <begin position="747"/>
        <end position="771"/>
    </location>
</feature>
<dbReference type="GO" id="GO:0005789">
    <property type="term" value="C:endoplasmic reticulum membrane"/>
    <property type="evidence" value="ECO:0007669"/>
    <property type="project" value="TreeGrafter"/>
</dbReference>
<evidence type="ECO:0000256" key="9">
    <source>
        <dbReference type="ARBA" id="ARBA00023136"/>
    </source>
</evidence>
<feature type="region of interest" description="Disordered" evidence="10">
    <location>
        <begin position="214"/>
        <end position="264"/>
    </location>
</feature>
<feature type="transmembrane region" description="Helical" evidence="11">
    <location>
        <begin position="832"/>
        <end position="860"/>
    </location>
</feature>
<dbReference type="AlphaFoldDB" id="A0A642V0G3"/>
<dbReference type="EMBL" id="SWFS01000340">
    <property type="protein sequence ID" value="KAA8909432.1"/>
    <property type="molecule type" value="Genomic_DNA"/>
</dbReference>
<evidence type="ECO:0000256" key="7">
    <source>
        <dbReference type="ARBA" id="ARBA00022786"/>
    </source>
</evidence>
<feature type="transmembrane region" description="Helical" evidence="11">
    <location>
        <begin position="583"/>
        <end position="601"/>
    </location>
</feature>
<comment type="catalytic activity">
    <reaction evidence="1">
        <text>S-ubiquitinyl-[E2 ubiquitin-conjugating enzyme]-L-cysteine + [acceptor protein]-L-lysine = [E2 ubiquitin-conjugating enzyme]-L-cysteine + N(6)-ubiquitinyl-[acceptor protein]-L-lysine.</text>
        <dbReference type="EC" id="2.3.2.27"/>
    </reaction>
</comment>
<evidence type="ECO:0000259" key="12">
    <source>
        <dbReference type="Pfam" id="PF23113"/>
    </source>
</evidence>
<dbReference type="PANTHER" id="PTHR13145:SF0">
    <property type="entry name" value="E3 UBIQUITIN-PROTEIN LIGASE MARCHF6"/>
    <property type="match status" value="1"/>
</dbReference>
<feature type="transmembrane region" description="Helical" evidence="11">
    <location>
        <begin position="379"/>
        <end position="401"/>
    </location>
</feature>
<evidence type="ECO:0000256" key="5">
    <source>
        <dbReference type="ARBA" id="ARBA00022679"/>
    </source>
</evidence>
<evidence type="ECO:0000256" key="2">
    <source>
        <dbReference type="ARBA" id="ARBA00004141"/>
    </source>
</evidence>
<feature type="transmembrane region" description="Helical" evidence="11">
    <location>
        <begin position="98"/>
        <end position="118"/>
    </location>
</feature>
<evidence type="ECO:0000256" key="4">
    <source>
        <dbReference type="ARBA" id="ARBA00012483"/>
    </source>
</evidence>
<feature type="transmembrane region" description="Helical" evidence="11">
    <location>
        <begin position="20"/>
        <end position="40"/>
    </location>
</feature>
<feature type="transmembrane region" description="Helical" evidence="11">
    <location>
        <begin position="482"/>
        <end position="502"/>
    </location>
</feature>
<dbReference type="Pfam" id="PF23113">
    <property type="entry name" value="MARCHF6_C"/>
    <property type="match status" value="1"/>
</dbReference>
<dbReference type="OrthoDB" id="1108038at2759"/>
<evidence type="ECO:0000256" key="6">
    <source>
        <dbReference type="ARBA" id="ARBA00022692"/>
    </source>
</evidence>
<evidence type="ECO:0000313" key="14">
    <source>
        <dbReference type="Proteomes" id="UP000761534"/>
    </source>
</evidence>
<dbReference type="VEuPathDB" id="FungiDB:TRICI_004499"/>
<comment type="subcellular location">
    <subcellularLocation>
        <location evidence="2">Membrane</location>
        <topology evidence="2">Multi-pass membrane protein</topology>
    </subcellularLocation>
</comment>
<dbReference type="GO" id="GO:0036503">
    <property type="term" value="P:ERAD pathway"/>
    <property type="evidence" value="ECO:0007669"/>
    <property type="project" value="TreeGrafter"/>
</dbReference>
<evidence type="ECO:0000256" key="8">
    <source>
        <dbReference type="ARBA" id="ARBA00022989"/>
    </source>
</evidence>
<keyword evidence="9 11" id="KW-0472">Membrane</keyword>
<dbReference type="GO" id="GO:0061630">
    <property type="term" value="F:ubiquitin protein ligase activity"/>
    <property type="evidence" value="ECO:0007669"/>
    <property type="project" value="UniProtKB-EC"/>
</dbReference>
<feature type="transmembrane region" description="Helical" evidence="11">
    <location>
        <begin position="791"/>
        <end position="811"/>
    </location>
</feature>
<proteinExistence type="predicted"/>
<keyword evidence="5" id="KW-0808">Transferase</keyword>
<evidence type="ECO:0000256" key="11">
    <source>
        <dbReference type="SAM" id="Phobius"/>
    </source>
</evidence>
<feature type="compositionally biased region" description="Basic and acidic residues" evidence="10">
    <location>
        <begin position="214"/>
        <end position="228"/>
    </location>
</feature>